<keyword evidence="8 10" id="KW-0472">Membrane</keyword>
<dbReference type="SFLD" id="SFLDF00027">
    <property type="entry name" value="p-type_atpase"/>
    <property type="match status" value="1"/>
</dbReference>
<protein>
    <submittedName>
        <fullName evidence="12">Na,H/K antiporter P-type ATPase, alpha subunit</fullName>
    </submittedName>
</protein>
<dbReference type="SUPFAM" id="SSF56784">
    <property type="entry name" value="HAD-like"/>
    <property type="match status" value="1"/>
</dbReference>
<organism evidence="12 13">
    <name type="scientific">Spizellomyces punctatus (strain DAOM BR117)</name>
    <dbReference type="NCBI Taxonomy" id="645134"/>
    <lineage>
        <taxon>Eukaryota</taxon>
        <taxon>Fungi</taxon>
        <taxon>Fungi incertae sedis</taxon>
        <taxon>Chytridiomycota</taxon>
        <taxon>Chytridiomycota incertae sedis</taxon>
        <taxon>Chytridiomycetes</taxon>
        <taxon>Spizellomycetales</taxon>
        <taxon>Spizellomycetaceae</taxon>
        <taxon>Spizellomyces</taxon>
    </lineage>
</organism>
<evidence type="ECO:0000256" key="4">
    <source>
        <dbReference type="ARBA" id="ARBA00022741"/>
    </source>
</evidence>
<dbReference type="SUPFAM" id="SSF81653">
    <property type="entry name" value="Calcium ATPase, transduction domain A"/>
    <property type="match status" value="1"/>
</dbReference>
<dbReference type="RefSeq" id="XP_016612367.1">
    <property type="nucleotide sequence ID" value="XM_016748395.1"/>
</dbReference>
<dbReference type="GO" id="GO:0016887">
    <property type="term" value="F:ATP hydrolysis activity"/>
    <property type="evidence" value="ECO:0007669"/>
    <property type="project" value="InterPro"/>
</dbReference>
<feature type="transmembrane region" description="Helical" evidence="10">
    <location>
        <begin position="351"/>
        <end position="379"/>
    </location>
</feature>
<dbReference type="Pfam" id="PF08282">
    <property type="entry name" value="Hydrolase_3"/>
    <property type="match status" value="1"/>
</dbReference>
<evidence type="ECO:0000313" key="12">
    <source>
        <dbReference type="EMBL" id="KND04328.1"/>
    </source>
</evidence>
<dbReference type="Gene3D" id="2.70.150.10">
    <property type="entry name" value="Calcium-transporting ATPase, cytoplasmic transduction domain A"/>
    <property type="match status" value="1"/>
</dbReference>
<accession>A0A0L0HT79</accession>
<keyword evidence="7 10" id="KW-1133">Transmembrane helix</keyword>
<dbReference type="GO" id="GO:0005524">
    <property type="term" value="F:ATP binding"/>
    <property type="evidence" value="ECO:0007669"/>
    <property type="project" value="UniProtKB-KW"/>
</dbReference>
<dbReference type="FunFam" id="3.40.50.1000:FF:000083">
    <property type="entry name" value="Sodium/potassium-transporting ATPase subunit alpha"/>
    <property type="match status" value="1"/>
</dbReference>
<feature type="transmembrane region" description="Helical" evidence="10">
    <location>
        <begin position="943"/>
        <end position="966"/>
    </location>
</feature>
<dbReference type="InterPro" id="IPR023299">
    <property type="entry name" value="ATPase_P-typ_cyto_dom_N"/>
</dbReference>
<dbReference type="Gene3D" id="3.40.50.1000">
    <property type="entry name" value="HAD superfamily/HAD-like"/>
    <property type="match status" value="1"/>
</dbReference>
<dbReference type="eggNOG" id="KOG0203">
    <property type="taxonomic scope" value="Eukaryota"/>
</dbReference>
<dbReference type="GO" id="GO:0030007">
    <property type="term" value="P:intracellular potassium ion homeostasis"/>
    <property type="evidence" value="ECO:0007669"/>
    <property type="project" value="TreeGrafter"/>
</dbReference>
<dbReference type="GO" id="GO:0006883">
    <property type="term" value="P:intracellular sodium ion homeostasis"/>
    <property type="evidence" value="ECO:0007669"/>
    <property type="project" value="TreeGrafter"/>
</dbReference>
<feature type="region of interest" description="Disordered" evidence="9">
    <location>
        <begin position="1"/>
        <end position="27"/>
    </location>
</feature>
<feature type="transmembrane region" description="Helical" evidence="10">
    <location>
        <begin position="1019"/>
        <end position="1038"/>
    </location>
</feature>
<dbReference type="InterPro" id="IPR050510">
    <property type="entry name" value="Cation_transp_ATPase_P-type"/>
</dbReference>
<dbReference type="Pfam" id="PF00689">
    <property type="entry name" value="Cation_ATPase_C"/>
    <property type="match status" value="1"/>
</dbReference>
<evidence type="ECO:0000256" key="6">
    <source>
        <dbReference type="ARBA" id="ARBA00022967"/>
    </source>
</evidence>
<feature type="transmembrane region" description="Helical" evidence="10">
    <location>
        <begin position="986"/>
        <end position="1007"/>
    </location>
</feature>
<evidence type="ECO:0000256" key="10">
    <source>
        <dbReference type="SAM" id="Phobius"/>
    </source>
</evidence>
<feature type="transmembrane region" description="Helical" evidence="10">
    <location>
        <begin position="887"/>
        <end position="911"/>
    </location>
</feature>
<dbReference type="Pfam" id="PF13246">
    <property type="entry name" value="Cation_ATPase"/>
    <property type="match status" value="1"/>
</dbReference>
<dbReference type="Gene3D" id="1.20.1110.10">
    <property type="entry name" value="Calcium-transporting ATPase, transmembrane domain"/>
    <property type="match status" value="1"/>
</dbReference>
<evidence type="ECO:0000256" key="7">
    <source>
        <dbReference type="ARBA" id="ARBA00022989"/>
    </source>
</evidence>
<reference evidence="12 13" key="1">
    <citation type="submission" date="2009-08" db="EMBL/GenBank/DDBJ databases">
        <title>The Genome Sequence of Spizellomyces punctatus strain DAOM BR117.</title>
        <authorList>
            <consortium name="The Broad Institute Genome Sequencing Platform"/>
            <person name="Russ C."/>
            <person name="Cuomo C."/>
            <person name="Shea T."/>
            <person name="Young S.K."/>
            <person name="Zeng Q."/>
            <person name="Koehrsen M."/>
            <person name="Haas B."/>
            <person name="Borodovsky M."/>
            <person name="Guigo R."/>
            <person name="Alvarado L."/>
            <person name="Berlin A."/>
            <person name="Bochicchio J."/>
            <person name="Borenstein D."/>
            <person name="Chapman S."/>
            <person name="Chen Z."/>
            <person name="Engels R."/>
            <person name="Freedman E."/>
            <person name="Gellesch M."/>
            <person name="Goldberg J."/>
            <person name="Griggs A."/>
            <person name="Gujja S."/>
            <person name="Heiman D."/>
            <person name="Hepburn T."/>
            <person name="Howarth C."/>
            <person name="Jen D."/>
            <person name="Larson L."/>
            <person name="Lewis B."/>
            <person name="Mehta T."/>
            <person name="Park D."/>
            <person name="Pearson M."/>
            <person name="Roberts A."/>
            <person name="Saif S."/>
            <person name="Shenoy N."/>
            <person name="Sisk P."/>
            <person name="Stolte C."/>
            <person name="Sykes S."/>
            <person name="Thomson T."/>
            <person name="Walk T."/>
            <person name="White J."/>
            <person name="Yandava C."/>
            <person name="Burger G."/>
            <person name="Gray M.W."/>
            <person name="Holland P.W.H."/>
            <person name="King N."/>
            <person name="Lang F.B.F."/>
            <person name="Roger A.J."/>
            <person name="Ruiz-Trillo I."/>
            <person name="Lander E."/>
            <person name="Nusbaum C."/>
        </authorList>
    </citation>
    <scope>NUCLEOTIDE SEQUENCE [LARGE SCALE GENOMIC DNA]</scope>
    <source>
        <strain evidence="12 13">DAOM BR117</strain>
    </source>
</reference>
<dbReference type="GO" id="GO:1902600">
    <property type="term" value="P:proton transmembrane transport"/>
    <property type="evidence" value="ECO:0007669"/>
    <property type="project" value="TreeGrafter"/>
</dbReference>
<dbReference type="Proteomes" id="UP000053201">
    <property type="component" value="Unassembled WGS sequence"/>
</dbReference>
<dbReference type="InterPro" id="IPR059000">
    <property type="entry name" value="ATPase_P-type_domA"/>
</dbReference>
<dbReference type="OrthoDB" id="158672at2759"/>
<feature type="transmembrane region" description="Helical" evidence="10">
    <location>
        <begin position="842"/>
        <end position="862"/>
    </location>
</feature>
<name>A0A0L0HT79_SPIPD</name>
<dbReference type="InterPro" id="IPR023298">
    <property type="entry name" value="ATPase_P-typ_TM_dom_sf"/>
</dbReference>
<keyword evidence="3 10" id="KW-0812">Transmembrane</keyword>
<dbReference type="InterPro" id="IPR044492">
    <property type="entry name" value="P_typ_ATPase_HD_dom"/>
</dbReference>
<dbReference type="InterPro" id="IPR006068">
    <property type="entry name" value="ATPase_P-typ_cation-transptr_C"/>
</dbReference>
<sequence length="1056" mass="116840">MEEIKASSNKRSAWDSRDQGQYLHPVHTDHSNAGIQIMYRTMSIRLEQNNNQAADNELNPPDIREIKVHLNKPEDVFTRFSTHPEIGLDKAAVDRKSREGKNIISEPPKKHWKLILQYVFGGFNFLMWVALIVTVLSYQPLGSMDGSTPATFNLGVAGLIFLVIAVSATFYALVDWRAGQIMKAINNVVANEATVIRDGVEKTIPASDVVVGDILTLRLGQRVPADVRLIQVSSDLAFDRMLLTGESDPIPGTVEPTDTNPLETRNLAFASTFVVQGSGRGVVYAIGDRSIMGHIVRLSGHQKAQQTSLQKELGIFTAIISGLALGLFSLAMLVWGTWIRNAYPDYATPSVAIINAIGCLTAFVPQGLPVCVALTLTIVAKRMSRRQILVKNLATVETLGCMSVLCSDKTGTLTLGQMNVERCGFLNKTLTSQQAATEGEMPAIKDMNLIARLCNGAVFEGDQNDGPIENRKIKGDATDSAILRFGESLPHTPMLLSAHEKLYEIPFNSKNKWMLTVVRDNTKPSTCPVLMVKGAPDILFKKCSSILLNDGSAVAFDSKAQETMSLLQEQWSGQGQRVLALCKKNLGDVKIDWQDRKSDEVVCAQVNDLTLVALLGIRDPPRPEVKKAIETIHKAHVRVFMVTGDFKNTAVAIAKQVGIVETERVDTLQDLRSRADIRAAFANIKSSLIKPDEDRQPASLVITGEELHGMTSEDWDVAIGGYHSIVFARTTPEQKLLIVEETKKRGDNTVAVTGDGVNDAPALKAADIGVAMGAGSDVAKETAAMILLNNDFTAIPYAIENGRLVFDNLKKVIMYLMPIGTYVEFMAVMANVFLGVQIPLSSFLQIFFCVTNDIVMSTALMFEKPESDLMVRKPRNARKDRLTDYRFFINIYLFIGLMAWPCAMGMFFLYMSEQRIYFYDMVFAYSNWTDGYLGYTMDELTHFLSVGQCVYYVTMVMFQFGAILAVRNRSVSILQSNPFYGPRRNLRLFAGMALSICIALIALYVPFLQNLFGTTPIPTKFWFIPLSFAAGVLIVDEIRKALVRAFPKSLLAKIAW</sequence>
<evidence type="ECO:0000256" key="8">
    <source>
        <dbReference type="ARBA" id="ARBA00023136"/>
    </source>
</evidence>
<dbReference type="SUPFAM" id="SSF81665">
    <property type="entry name" value="Calcium ATPase, transmembrane domain M"/>
    <property type="match status" value="1"/>
</dbReference>
<feature type="compositionally biased region" description="Polar residues" evidence="9">
    <location>
        <begin position="1"/>
        <end position="11"/>
    </location>
</feature>
<dbReference type="AlphaFoldDB" id="A0A0L0HT79"/>
<proteinExistence type="predicted"/>
<dbReference type="VEuPathDB" id="FungiDB:SPPG_00058"/>
<dbReference type="InterPro" id="IPR018303">
    <property type="entry name" value="ATPase_P-typ_P_site"/>
</dbReference>
<evidence type="ECO:0000256" key="5">
    <source>
        <dbReference type="ARBA" id="ARBA00022840"/>
    </source>
</evidence>
<dbReference type="EMBL" id="KQ257450">
    <property type="protein sequence ID" value="KND04328.1"/>
    <property type="molecule type" value="Genomic_DNA"/>
</dbReference>
<feature type="domain" description="Cation-transporting P-type ATPase N-terminal" evidence="11">
    <location>
        <begin position="67"/>
        <end position="139"/>
    </location>
</feature>
<dbReference type="InterPro" id="IPR023214">
    <property type="entry name" value="HAD_sf"/>
</dbReference>
<dbReference type="SUPFAM" id="SSF81660">
    <property type="entry name" value="Metal cation-transporting ATPase, ATP-binding domain N"/>
    <property type="match status" value="1"/>
</dbReference>
<feature type="transmembrane region" description="Helical" evidence="10">
    <location>
        <begin position="115"/>
        <end position="138"/>
    </location>
</feature>
<dbReference type="PRINTS" id="PR00119">
    <property type="entry name" value="CATATPASE"/>
</dbReference>
<keyword evidence="6" id="KW-1278">Translocase</keyword>
<dbReference type="InParanoid" id="A0A0L0HT79"/>
<dbReference type="SMART" id="SM00831">
    <property type="entry name" value="Cation_ATPase_N"/>
    <property type="match status" value="1"/>
</dbReference>
<gene>
    <name evidence="12" type="ORF">SPPG_00058</name>
</gene>
<dbReference type="PRINTS" id="PR00121">
    <property type="entry name" value="NAKATPASE"/>
</dbReference>
<dbReference type="SFLD" id="SFLDG00002">
    <property type="entry name" value="C1.7:_P-type_atpase_like"/>
    <property type="match status" value="1"/>
</dbReference>
<dbReference type="PANTHER" id="PTHR43294:SF21">
    <property type="entry name" value="CATION TRANSPORTING ATPASE"/>
    <property type="match status" value="1"/>
</dbReference>
<dbReference type="InterPro" id="IPR036412">
    <property type="entry name" value="HAD-like_sf"/>
</dbReference>
<keyword evidence="13" id="KW-1185">Reference proteome</keyword>
<dbReference type="GO" id="GO:0036376">
    <property type="term" value="P:sodium ion export across plasma membrane"/>
    <property type="evidence" value="ECO:0007669"/>
    <property type="project" value="TreeGrafter"/>
</dbReference>
<dbReference type="Pfam" id="PF00122">
    <property type="entry name" value="E1-E2_ATPase"/>
    <property type="match status" value="1"/>
</dbReference>
<dbReference type="InterPro" id="IPR001757">
    <property type="entry name" value="P_typ_ATPase"/>
</dbReference>
<dbReference type="GeneID" id="27683812"/>
<dbReference type="PROSITE" id="PS00154">
    <property type="entry name" value="ATPASE_E1_E2"/>
    <property type="match status" value="1"/>
</dbReference>
<dbReference type="GO" id="GO:0005391">
    <property type="term" value="F:P-type sodium:potassium-exchanging transporter activity"/>
    <property type="evidence" value="ECO:0007669"/>
    <property type="project" value="TreeGrafter"/>
</dbReference>
<dbReference type="InterPro" id="IPR004014">
    <property type="entry name" value="ATPase_P-typ_cation-transptr_N"/>
</dbReference>
<feature type="transmembrane region" description="Helical" evidence="10">
    <location>
        <begin position="812"/>
        <end position="836"/>
    </location>
</feature>
<evidence type="ECO:0000256" key="2">
    <source>
        <dbReference type="ARBA" id="ARBA00022475"/>
    </source>
</evidence>
<dbReference type="NCBIfam" id="TIGR01494">
    <property type="entry name" value="ATPase_P-type"/>
    <property type="match status" value="2"/>
</dbReference>
<dbReference type="PANTHER" id="PTHR43294">
    <property type="entry name" value="SODIUM/POTASSIUM-TRANSPORTING ATPASE SUBUNIT ALPHA"/>
    <property type="match status" value="1"/>
</dbReference>
<dbReference type="GO" id="GO:0005886">
    <property type="term" value="C:plasma membrane"/>
    <property type="evidence" value="ECO:0007669"/>
    <property type="project" value="UniProtKB-SubCell"/>
</dbReference>
<keyword evidence="2" id="KW-1003">Cell membrane</keyword>
<evidence type="ECO:0000256" key="1">
    <source>
        <dbReference type="ARBA" id="ARBA00004651"/>
    </source>
</evidence>
<dbReference type="InterPro" id="IPR008250">
    <property type="entry name" value="ATPase_P-typ_transduc_dom_A_sf"/>
</dbReference>
<dbReference type="GO" id="GO:1990573">
    <property type="term" value="P:potassium ion import across plasma membrane"/>
    <property type="evidence" value="ECO:0007669"/>
    <property type="project" value="TreeGrafter"/>
</dbReference>
<dbReference type="STRING" id="645134.A0A0L0HT79"/>
<dbReference type="SFLD" id="SFLDS00003">
    <property type="entry name" value="Haloacid_Dehalogenase"/>
    <property type="match status" value="1"/>
</dbReference>
<keyword evidence="5" id="KW-0067">ATP-binding</keyword>
<dbReference type="OMA" id="MMWPCAM"/>
<feature type="transmembrane region" description="Helical" evidence="10">
    <location>
        <begin position="313"/>
        <end position="339"/>
    </location>
</feature>
<keyword evidence="4" id="KW-0547">Nucleotide-binding</keyword>
<evidence type="ECO:0000313" key="13">
    <source>
        <dbReference type="Proteomes" id="UP000053201"/>
    </source>
</evidence>
<comment type="subcellular location">
    <subcellularLocation>
        <location evidence="1">Cell membrane</location>
        <topology evidence="1">Multi-pass membrane protein</topology>
    </subcellularLocation>
</comment>
<evidence type="ECO:0000259" key="11">
    <source>
        <dbReference type="SMART" id="SM00831"/>
    </source>
</evidence>
<feature type="transmembrane region" description="Helical" evidence="10">
    <location>
        <begin position="150"/>
        <end position="174"/>
    </location>
</feature>
<evidence type="ECO:0000256" key="9">
    <source>
        <dbReference type="SAM" id="MobiDB-lite"/>
    </source>
</evidence>
<dbReference type="Gene3D" id="3.40.1110.10">
    <property type="entry name" value="Calcium-transporting ATPase, cytoplasmic domain N"/>
    <property type="match status" value="1"/>
</dbReference>
<evidence type="ECO:0000256" key="3">
    <source>
        <dbReference type="ARBA" id="ARBA00022692"/>
    </source>
</evidence>
<dbReference type="Pfam" id="PF00690">
    <property type="entry name" value="Cation_ATPase_N"/>
    <property type="match status" value="1"/>
</dbReference>